<feature type="region of interest" description="Disordered" evidence="1">
    <location>
        <begin position="156"/>
        <end position="177"/>
    </location>
</feature>
<organism evidence="2 3">
    <name type="scientific">Brassica oleracea var. oleracea</name>
    <dbReference type="NCBI Taxonomy" id="109376"/>
    <lineage>
        <taxon>Eukaryota</taxon>
        <taxon>Viridiplantae</taxon>
        <taxon>Streptophyta</taxon>
        <taxon>Embryophyta</taxon>
        <taxon>Tracheophyta</taxon>
        <taxon>Spermatophyta</taxon>
        <taxon>Magnoliopsida</taxon>
        <taxon>eudicotyledons</taxon>
        <taxon>Gunneridae</taxon>
        <taxon>Pentapetalae</taxon>
        <taxon>rosids</taxon>
        <taxon>malvids</taxon>
        <taxon>Brassicales</taxon>
        <taxon>Brassicaceae</taxon>
        <taxon>Brassiceae</taxon>
        <taxon>Brassica</taxon>
    </lineage>
</organism>
<accession>A0A0D3ARM3</accession>
<protein>
    <submittedName>
        <fullName evidence="2">Uncharacterized protein</fullName>
    </submittedName>
</protein>
<name>A0A0D3ARM3_BRAOL</name>
<dbReference type="HOGENOM" id="CLU_1519932_0_0_1"/>
<reference evidence="2 3" key="1">
    <citation type="journal article" date="2014" name="Genome Biol.">
        <title>Transcriptome and methylome profiling reveals relics of genome dominance in the mesopolyploid Brassica oleracea.</title>
        <authorList>
            <person name="Parkin I.A."/>
            <person name="Koh C."/>
            <person name="Tang H."/>
            <person name="Robinson S.J."/>
            <person name="Kagale S."/>
            <person name="Clarke W.E."/>
            <person name="Town C.D."/>
            <person name="Nixon J."/>
            <person name="Krishnakumar V."/>
            <person name="Bidwell S.L."/>
            <person name="Denoeud F."/>
            <person name="Belcram H."/>
            <person name="Links M.G."/>
            <person name="Just J."/>
            <person name="Clarke C."/>
            <person name="Bender T."/>
            <person name="Huebert T."/>
            <person name="Mason A.S."/>
            <person name="Pires J.C."/>
            <person name="Barker G."/>
            <person name="Moore J."/>
            <person name="Walley P.G."/>
            <person name="Manoli S."/>
            <person name="Batley J."/>
            <person name="Edwards D."/>
            <person name="Nelson M.N."/>
            <person name="Wang X."/>
            <person name="Paterson A.H."/>
            <person name="King G."/>
            <person name="Bancroft I."/>
            <person name="Chalhoub B."/>
            <person name="Sharpe A.G."/>
        </authorList>
    </citation>
    <scope>NUCLEOTIDE SEQUENCE</scope>
    <source>
        <strain evidence="2 3">cv. TO1000</strain>
    </source>
</reference>
<dbReference type="Proteomes" id="UP000032141">
    <property type="component" value="Chromosome C2"/>
</dbReference>
<dbReference type="Gramene" id="Bo2g095000.1">
    <property type="protein sequence ID" value="Bo2g095000.1"/>
    <property type="gene ID" value="Bo2g095000"/>
</dbReference>
<dbReference type="STRING" id="109376.A0A0D3ARM3"/>
<dbReference type="AlphaFoldDB" id="A0A0D3ARM3"/>
<evidence type="ECO:0000313" key="2">
    <source>
        <dbReference type="EnsemblPlants" id="Bo2g095000.1"/>
    </source>
</evidence>
<dbReference type="EnsemblPlants" id="Bo2g095000.1">
    <property type="protein sequence ID" value="Bo2g095000.1"/>
    <property type="gene ID" value="Bo2g095000"/>
</dbReference>
<proteinExistence type="predicted"/>
<reference evidence="2" key="2">
    <citation type="submission" date="2015-03" db="UniProtKB">
        <authorList>
            <consortium name="EnsemblPlants"/>
        </authorList>
    </citation>
    <scope>IDENTIFICATION</scope>
</reference>
<keyword evidence="3" id="KW-1185">Reference proteome</keyword>
<evidence type="ECO:0000313" key="3">
    <source>
        <dbReference type="Proteomes" id="UP000032141"/>
    </source>
</evidence>
<evidence type="ECO:0000256" key="1">
    <source>
        <dbReference type="SAM" id="MobiDB-lite"/>
    </source>
</evidence>
<sequence length="177" mass="19209">MAAWLAAVLQPSRSLILGSERGWRADGVDMLLLRMKKNVEPAEIEEGKVNIGPELRFINQMKNNFLIFFNLTVAECEVSCDGMKGYLSPCPGETHPLIFRSPAKGMEGILTNQLIATIPIYCPDEVVQVAGRACGGNHHPGSIPFPCGNYPASSGHQSDTGFDPAQVKPSRVKWTAA</sequence>